<dbReference type="PANTHER" id="PTHR43031:SF17">
    <property type="entry name" value="SULFURTRANSFERASE YTWF-RELATED"/>
    <property type="match status" value="1"/>
</dbReference>
<organism evidence="2 3">
    <name type="scientific">Oceanobacillus sojae</name>
    <dbReference type="NCBI Taxonomy" id="582851"/>
    <lineage>
        <taxon>Bacteria</taxon>
        <taxon>Bacillati</taxon>
        <taxon>Bacillota</taxon>
        <taxon>Bacilli</taxon>
        <taxon>Bacillales</taxon>
        <taxon>Bacillaceae</taxon>
        <taxon>Oceanobacillus</taxon>
    </lineage>
</organism>
<dbReference type="SMART" id="SM00450">
    <property type="entry name" value="RHOD"/>
    <property type="match status" value="1"/>
</dbReference>
<sequence length="102" mass="11642">MEDIKELSPEEVEAIKENDNIQLIDVREDEEVAQGIIENALHIPLGDITDVYADLDKEKEYIMICRSGRRSYNAAAFLQEQGFKVRNMSGGMLNWQGEVIIK</sequence>
<keyword evidence="3" id="KW-1185">Reference proteome</keyword>
<protein>
    <recommendedName>
        <fullName evidence="1">Rhodanese domain-containing protein</fullName>
    </recommendedName>
</protein>
<dbReference type="PROSITE" id="PS50206">
    <property type="entry name" value="RHODANESE_3"/>
    <property type="match status" value="1"/>
</dbReference>
<dbReference type="EMBL" id="BJYM01000015">
    <property type="protein sequence ID" value="GEN88655.1"/>
    <property type="molecule type" value="Genomic_DNA"/>
</dbReference>
<comment type="caution">
    <text evidence="2">The sequence shown here is derived from an EMBL/GenBank/DDBJ whole genome shotgun (WGS) entry which is preliminary data.</text>
</comment>
<feature type="domain" description="Rhodanese" evidence="1">
    <location>
        <begin position="17"/>
        <end position="100"/>
    </location>
</feature>
<dbReference type="InterPro" id="IPR036873">
    <property type="entry name" value="Rhodanese-like_dom_sf"/>
</dbReference>
<name>A0A511ZMH4_9BACI</name>
<gene>
    <name evidence="2" type="primary">ytwF</name>
    <name evidence="2" type="ORF">OSO01_33940</name>
</gene>
<evidence type="ECO:0000313" key="3">
    <source>
        <dbReference type="Proteomes" id="UP000321558"/>
    </source>
</evidence>
<dbReference type="Pfam" id="PF00581">
    <property type="entry name" value="Rhodanese"/>
    <property type="match status" value="1"/>
</dbReference>
<dbReference type="SUPFAM" id="SSF52821">
    <property type="entry name" value="Rhodanese/Cell cycle control phosphatase"/>
    <property type="match status" value="1"/>
</dbReference>
<dbReference type="STRING" id="582851.GCA_900162665_01475"/>
<dbReference type="OrthoDB" id="9800872at2"/>
<dbReference type="RefSeq" id="WP_147211569.1">
    <property type="nucleotide sequence ID" value="NZ_BJYM01000015.1"/>
</dbReference>
<proteinExistence type="predicted"/>
<dbReference type="Proteomes" id="UP000321558">
    <property type="component" value="Unassembled WGS sequence"/>
</dbReference>
<evidence type="ECO:0000313" key="2">
    <source>
        <dbReference type="EMBL" id="GEN88655.1"/>
    </source>
</evidence>
<reference evidence="2 3" key="1">
    <citation type="submission" date="2019-07" db="EMBL/GenBank/DDBJ databases">
        <title>Whole genome shotgun sequence of Oceanobacillus sojae NBRC 105379.</title>
        <authorList>
            <person name="Hosoyama A."/>
            <person name="Uohara A."/>
            <person name="Ohji S."/>
            <person name="Ichikawa N."/>
        </authorList>
    </citation>
    <scope>NUCLEOTIDE SEQUENCE [LARGE SCALE GENOMIC DNA]</scope>
    <source>
        <strain evidence="2 3">NBRC 105379</strain>
    </source>
</reference>
<dbReference type="Gene3D" id="3.40.250.10">
    <property type="entry name" value="Rhodanese-like domain"/>
    <property type="match status" value="1"/>
</dbReference>
<evidence type="ECO:0000259" key="1">
    <source>
        <dbReference type="PROSITE" id="PS50206"/>
    </source>
</evidence>
<dbReference type="InterPro" id="IPR001763">
    <property type="entry name" value="Rhodanese-like_dom"/>
</dbReference>
<dbReference type="InterPro" id="IPR050229">
    <property type="entry name" value="GlpE_sulfurtransferase"/>
</dbReference>
<dbReference type="PANTHER" id="PTHR43031">
    <property type="entry name" value="FAD-DEPENDENT OXIDOREDUCTASE"/>
    <property type="match status" value="1"/>
</dbReference>
<dbReference type="CDD" id="cd00158">
    <property type="entry name" value="RHOD"/>
    <property type="match status" value="1"/>
</dbReference>
<accession>A0A511ZMH4</accession>
<dbReference type="AlphaFoldDB" id="A0A511ZMH4"/>